<feature type="transmembrane region" description="Helical" evidence="7">
    <location>
        <begin position="253"/>
        <end position="273"/>
    </location>
</feature>
<dbReference type="RefSeq" id="WP_203944602.1">
    <property type="nucleotide sequence ID" value="NZ_BOOR01000017.1"/>
</dbReference>
<comment type="subcellular location">
    <subcellularLocation>
        <location evidence="1">Cell membrane</location>
        <topology evidence="1">Multi-pass membrane protein</topology>
    </subcellularLocation>
</comment>
<reference evidence="8" key="1">
    <citation type="submission" date="2021-01" db="EMBL/GenBank/DDBJ databases">
        <title>Whole genome shotgun sequence of Planotetraspora thailandica NBRC 104271.</title>
        <authorList>
            <person name="Komaki H."/>
            <person name="Tamura T."/>
        </authorList>
    </citation>
    <scope>NUCLEOTIDE SEQUENCE</scope>
    <source>
        <strain evidence="8">NBRC 104271</strain>
    </source>
</reference>
<dbReference type="InterPro" id="IPR036259">
    <property type="entry name" value="MFS_trans_sf"/>
</dbReference>
<dbReference type="GO" id="GO:0022857">
    <property type="term" value="F:transmembrane transporter activity"/>
    <property type="evidence" value="ECO:0007669"/>
    <property type="project" value="InterPro"/>
</dbReference>
<comment type="caution">
    <text evidence="8">The sequence shown here is derived from an EMBL/GenBank/DDBJ whole genome shotgun (WGS) entry which is preliminary data.</text>
</comment>
<dbReference type="PANTHER" id="PTHR23517">
    <property type="entry name" value="RESISTANCE PROTEIN MDTM, PUTATIVE-RELATED-RELATED"/>
    <property type="match status" value="1"/>
</dbReference>
<dbReference type="InterPro" id="IPR050171">
    <property type="entry name" value="MFS_Transporters"/>
</dbReference>
<dbReference type="GO" id="GO:0005886">
    <property type="term" value="C:plasma membrane"/>
    <property type="evidence" value="ECO:0007669"/>
    <property type="project" value="UniProtKB-SubCell"/>
</dbReference>
<feature type="transmembrane region" description="Helical" evidence="7">
    <location>
        <begin position="54"/>
        <end position="72"/>
    </location>
</feature>
<gene>
    <name evidence="8" type="ORF">Pth03_27620</name>
</gene>
<name>A0A8J3UYU6_9ACTN</name>
<feature type="transmembrane region" description="Helical" evidence="7">
    <location>
        <begin position="218"/>
        <end position="241"/>
    </location>
</feature>
<organism evidence="8 9">
    <name type="scientific">Planotetraspora thailandica</name>
    <dbReference type="NCBI Taxonomy" id="487172"/>
    <lineage>
        <taxon>Bacteria</taxon>
        <taxon>Bacillati</taxon>
        <taxon>Actinomycetota</taxon>
        <taxon>Actinomycetes</taxon>
        <taxon>Streptosporangiales</taxon>
        <taxon>Streptosporangiaceae</taxon>
        <taxon>Planotetraspora</taxon>
    </lineage>
</organism>
<keyword evidence="9" id="KW-1185">Reference proteome</keyword>
<evidence type="ECO:0000313" key="8">
    <source>
        <dbReference type="EMBL" id="GII54373.1"/>
    </source>
</evidence>
<evidence type="ECO:0000256" key="3">
    <source>
        <dbReference type="ARBA" id="ARBA00022475"/>
    </source>
</evidence>
<feature type="transmembrane region" description="Helical" evidence="7">
    <location>
        <begin position="170"/>
        <end position="192"/>
    </location>
</feature>
<proteinExistence type="predicted"/>
<evidence type="ECO:0000256" key="1">
    <source>
        <dbReference type="ARBA" id="ARBA00004651"/>
    </source>
</evidence>
<dbReference type="PANTHER" id="PTHR23517:SF2">
    <property type="entry name" value="MULTIDRUG RESISTANCE PROTEIN MDTH"/>
    <property type="match status" value="1"/>
</dbReference>
<evidence type="ECO:0000256" key="5">
    <source>
        <dbReference type="ARBA" id="ARBA00022989"/>
    </source>
</evidence>
<dbReference type="EMBL" id="BOOR01000017">
    <property type="protein sequence ID" value="GII54373.1"/>
    <property type="molecule type" value="Genomic_DNA"/>
</dbReference>
<dbReference type="Pfam" id="PF07690">
    <property type="entry name" value="MFS_1"/>
    <property type="match status" value="1"/>
</dbReference>
<accession>A0A8J3UYU6</accession>
<keyword evidence="6 7" id="KW-0472">Membrane</keyword>
<sequence>MTRISLRDYVPATREGRIFVLISLINSVGTGLYLAGSAVFFVRSVGLTTAEVGLGLAVSGVVGFVAIVPIGAVADHIGAKRTLTYLQVWRGAWFVALSFAHGPVAFTLVSSCLAAAEAATQPLTQAVASATTEESDRTRTMAILRSVRNIGFSAGALLAAPLLATDSVWTYRGLVLATALAYVLTAAMLARLRLTGTTTVQRKVDPLTAIKGFRDWRYLLLTGLNGVLNLHVTILSVGIPLWVLQATPVAEGFVPLLILVNTVMSIVLQVPVSKGAERQGGALRALRLAGFALAASCLALAAADGPSSALPAGVLLLCGCVLLTFGEMWQAVGGWDLSYAYAPDDRKSVYLSVFSLGNTGQRIAGPALITGVVIAAGPAGWAVLAVVFCTAGLLAAPVVRLLEHAVPGSPVPVEGHSS</sequence>
<evidence type="ECO:0000256" key="2">
    <source>
        <dbReference type="ARBA" id="ARBA00022448"/>
    </source>
</evidence>
<evidence type="ECO:0000256" key="4">
    <source>
        <dbReference type="ARBA" id="ARBA00022692"/>
    </source>
</evidence>
<dbReference type="Gene3D" id="1.20.1250.20">
    <property type="entry name" value="MFS general substrate transporter like domains"/>
    <property type="match status" value="1"/>
</dbReference>
<protein>
    <submittedName>
        <fullName evidence="8">Membrane protein</fullName>
    </submittedName>
</protein>
<feature type="transmembrane region" description="Helical" evidence="7">
    <location>
        <begin position="285"/>
        <end position="303"/>
    </location>
</feature>
<dbReference type="SUPFAM" id="SSF103473">
    <property type="entry name" value="MFS general substrate transporter"/>
    <property type="match status" value="1"/>
</dbReference>
<evidence type="ECO:0000256" key="6">
    <source>
        <dbReference type="ARBA" id="ARBA00023136"/>
    </source>
</evidence>
<feature type="transmembrane region" description="Helical" evidence="7">
    <location>
        <begin position="309"/>
        <end position="329"/>
    </location>
</feature>
<keyword evidence="3" id="KW-1003">Cell membrane</keyword>
<keyword evidence="5 7" id="KW-1133">Transmembrane helix</keyword>
<dbReference type="AlphaFoldDB" id="A0A8J3UYU6"/>
<feature type="transmembrane region" description="Helical" evidence="7">
    <location>
        <begin position="381"/>
        <end position="402"/>
    </location>
</feature>
<dbReference type="Proteomes" id="UP000605992">
    <property type="component" value="Unassembled WGS sequence"/>
</dbReference>
<evidence type="ECO:0000313" key="9">
    <source>
        <dbReference type="Proteomes" id="UP000605992"/>
    </source>
</evidence>
<keyword evidence="2" id="KW-0813">Transport</keyword>
<feature type="transmembrane region" description="Helical" evidence="7">
    <location>
        <begin position="147"/>
        <end position="164"/>
    </location>
</feature>
<evidence type="ECO:0000256" key="7">
    <source>
        <dbReference type="SAM" id="Phobius"/>
    </source>
</evidence>
<keyword evidence="4 7" id="KW-0812">Transmembrane</keyword>
<feature type="transmembrane region" description="Helical" evidence="7">
    <location>
        <begin position="18"/>
        <end position="42"/>
    </location>
</feature>
<dbReference type="InterPro" id="IPR011701">
    <property type="entry name" value="MFS"/>
</dbReference>